<dbReference type="InterPro" id="IPR007492">
    <property type="entry name" value="LytTR_DNA-bd_dom"/>
</dbReference>
<dbReference type="EMBL" id="FNIZ01000002">
    <property type="protein sequence ID" value="SDN95259.1"/>
    <property type="molecule type" value="Genomic_DNA"/>
</dbReference>
<name>A0A1H0FL93_HALAD</name>
<dbReference type="GO" id="GO:0000156">
    <property type="term" value="F:phosphorelay response regulator activity"/>
    <property type="evidence" value="ECO:0007669"/>
    <property type="project" value="InterPro"/>
</dbReference>
<protein>
    <submittedName>
        <fullName evidence="2">LytTr DNA-binding domain-containing protein</fullName>
    </submittedName>
</protein>
<dbReference type="RefSeq" id="WP_089650832.1">
    <property type="nucleotide sequence ID" value="NZ_FNIZ01000002.1"/>
</dbReference>
<dbReference type="STRING" id="240303.SAMN05421677_10239"/>
<dbReference type="SMART" id="SM00850">
    <property type="entry name" value="LytTR"/>
    <property type="match status" value="1"/>
</dbReference>
<dbReference type="InterPro" id="IPR046947">
    <property type="entry name" value="LytR-like"/>
</dbReference>
<keyword evidence="2" id="KW-0238">DNA-binding</keyword>
<dbReference type="Proteomes" id="UP000198860">
    <property type="component" value="Unassembled WGS sequence"/>
</dbReference>
<evidence type="ECO:0000313" key="2">
    <source>
        <dbReference type="EMBL" id="SDN95259.1"/>
    </source>
</evidence>
<dbReference type="PROSITE" id="PS50930">
    <property type="entry name" value="HTH_LYTTR"/>
    <property type="match status" value="1"/>
</dbReference>
<dbReference type="OrthoDB" id="9808614at2"/>
<proteinExistence type="predicted"/>
<feature type="domain" description="HTH LytTR-type" evidence="1">
    <location>
        <begin position="43"/>
        <end position="146"/>
    </location>
</feature>
<evidence type="ECO:0000259" key="1">
    <source>
        <dbReference type="PROSITE" id="PS50930"/>
    </source>
</evidence>
<dbReference type="AlphaFoldDB" id="A0A1H0FL93"/>
<gene>
    <name evidence="2" type="ORF">SAMN05421677_10239</name>
</gene>
<dbReference type="PANTHER" id="PTHR37299">
    <property type="entry name" value="TRANSCRIPTIONAL REGULATOR-RELATED"/>
    <property type="match status" value="1"/>
</dbReference>
<dbReference type="GO" id="GO:0003677">
    <property type="term" value="F:DNA binding"/>
    <property type="evidence" value="ECO:0007669"/>
    <property type="project" value="UniProtKB-KW"/>
</dbReference>
<keyword evidence="3" id="KW-1185">Reference proteome</keyword>
<dbReference type="PANTHER" id="PTHR37299:SF4">
    <property type="entry name" value="TRANSCRIPTIONAL REGULATOR"/>
    <property type="match status" value="1"/>
</dbReference>
<dbReference type="Gene3D" id="2.40.50.1020">
    <property type="entry name" value="LytTr DNA-binding domain"/>
    <property type="match status" value="1"/>
</dbReference>
<reference evidence="3" key="1">
    <citation type="submission" date="2016-10" db="EMBL/GenBank/DDBJ databases">
        <authorList>
            <person name="Varghese N."/>
            <person name="Submissions S."/>
        </authorList>
    </citation>
    <scope>NUCLEOTIDE SEQUENCE [LARGE SCALE GENOMIC DNA]</scope>
    <source>
        <strain evidence="3">CGMCC 1.3703</strain>
    </source>
</reference>
<evidence type="ECO:0000313" key="3">
    <source>
        <dbReference type="Proteomes" id="UP000198860"/>
    </source>
</evidence>
<organism evidence="2 3">
    <name type="scientific">Halobacillus aidingensis</name>
    <dbReference type="NCBI Taxonomy" id="240303"/>
    <lineage>
        <taxon>Bacteria</taxon>
        <taxon>Bacillati</taxon>
        <taxon>Bacillota</taxon>
        <taxon>Bacilli</taxon>
        <taxon>Bacillales</taxon>
        <taxon>Bacillaceae</taxon>
        <taxon>Halobacillus</taxon>
    </lineage>
</organism>
<accession>A0A1H0FL93</accession>
<sequence length="152" mass="18099">MKLIVDINDAHKETKVTVECKEVDSSIRKILDALEEEKHDLVIGYNEDRQHLLKPRDIEYFYTEKEIVYAAHKEGKYRLREKLYELLETLPSDQFIRISKSAIANLYKISHFEPSFHGTLVVHFQTGSKEYASRHYVKEIKNMLKMNRRKEK</sequence>
<dbReference type="Pfam" id="PF04397">
    <property type="entry name" value="LytTR"/>
    <property type="match status" value="1"/>
</dbReference>